<dbReference type="Pfam" id="PF13181">
    <property type="entry name" value="TPR_8"/>
    <property type="match status" value="1"/>
</dbReference>
<evidence type="ECO:0000256" key="1">
    <source>
        <dbReference type="ARBA" id="ARBA00022737"/>
    </source>
</evidence>
<accession>A0A926VKX8</accession>
<dbReference type="InterPro" id="IPR011990">
    <property type="entry name" value="TPR-like_helical_dom_sf"/>
</dbReference>
<dbReference type="InterPro" id="IPR041664">
    <property type="entry name" value="AAA_16"/>
</dbReference>
<keyword evidence="1" id="KW-0677">Repeat</keyword>
<dbReference type="SUPFAM" id="SSF52540">
    <property type="entry name" value="P-loop containing nucleoside triphosphate hydrolases"/>
    <property type="match status" value="1"/>
</dbReference>
<name>A0A926VKX8_9CYAN</name>
<dbReference type="SMART" id="SM00028">
    <property type="entry name" value="TPR"/>
    <property type="match status" value="5"/>
</dbReference>
<evidence type="ECO:0000259" key="4">
    <source>
        <dbReference type="Pfam" id="PF13191"/>
    </source>
</evidence>
<dbReference type="EMBL" id="JACJPW010000143">
    <property type="protein sequence ID" value="MBD2185786.1"/>
    <property type="molecule type" value="Genomic_DNA"/>
</dbReference>
<keyword evidence="6" id="KW-1185">Reference proteome</keyword>
<keyword evidence="5" id="KW-0547">Nucleotide-binding</keyword>
<dbReference type="InterPro" id="IPR019734">
    <property type="entry name" value="TPR_rpt"/>
</dbReference>
<dbReference type="SUPFAM" id="SSF48452">
    <property type="entry name" value="TPR-like"/>
    <property type="match status" value="1"/>
</dbReference>
<feature type="repeat" description="TPR" evidence="3">
    <location>
        <begin position="577"/>
        <end position="610"/>
    </location>
</feature>
<keyword evidence="2 3" id="KW-0802">TPR repeat</keyword>
<reference evidence="5" key="2">
    <citation type="submission" date="2020-08" db="EMBL/GenBank/DDBJ databases">
        <authorList>
            <person name="Chen M."/>
            <person name="Teng W."/>
            <person name="Zhao L."/>
            <person name="Hu C."/>
            <person name="Zhou Y."/>
            <person name="Han B."/>
            <person name="Song L."/>
            <person name="Shu W."/>
        </authorList>
    </citation>
    <scope>NUCLEOTIDE SEQUENCE</scope>
    <source>
        <strain evidence="5">FACHB-1375</strain>
    </source>
</reference>
<dbReference type="PRINTS" id="PR00364">
    <property type="entry name" value="DISEASERSIST"/>
</dbReference>
<feature type="domain" description="Orc1-like AAA ATPase" evidence="4">
    <location>
        <begin position="43"/>
        <end position="161"/>
    </location>
</feature>
<evidence type="ECO:0000313" key="5">
    <source>
        <dbReference type="EMBL" id="MBD2185786.1"/>
    </source>
</evidence>
<dbReference type="PANTHER" id="PTHR45641:SF19">
    <property type="entry name" value="NEPHROCYSTIN-3"/>
    <property type="match status" value="1"/>
</dbReference>
<dbReference type="Pfam" id="PF13424">
    <property type="entry name" value="TPR_12"/>
    <property type="match status" value="2"/>
</dbReference>
<dbReference type="Proteomes" id="UP000641646">
    <property type="component" value="Unassembled WGS sequence"/>
</dbReference>
<gene>
    <name evidence="5" type="ORF">H6G03_32780</name>
</gene>
<organism evidence="5 6">
    <name type="scientific">Aerosakkonema funiforme FACHB-1375</name>
    <dbReference type="NCBI Taxonomy" id="2949571"/>
    <lineage>
        <taxon>Bacteria</taxon>
        <taxon>Bacillati</taxon>
        <taxon>Cyanobacteriota</taxon>
        <taxon>Cyanophyceae</taxon>
        <taxon>Oscillatoriophycideae</taxon>
        <taxon>Aerosakkonematales</taxon>
        <taxon>Aerosakkonemataceae</taxon>
        <taxon>Aerosakkonema</taxon>
    </lineage>
</organism>
<feature type="repeat" description="TPR" evidence="3">
    <location>
        <begin position="497"/>
        <end position="530"/>
    </location>
</feature>
<protein>
    <submittedName>
        <fullName evidence="5">ATP-binding protein</fullName>
    </submittedName>
</protein>
<dbReference type="PROSITE" id="PS50005">
    <property type="entry name" value="TPR"/>
    <property type="match status" value="4"/>
</dbReference>
<sequence>MADTMLGALVTSPRQRKAISHRQSSTRFLDAEKKVKVASRESFVGRRRQIQKCLRTLTQSADEVGVLIYGMGGLGKSTLAARLCDRIPNFETIVLVGKIDEAKLVKELTKCLDYNTTLREILQAQNETLEWKLRQVFRYLEVIEKSKPLLLVLDDFELNLSARDGGFIPSAEAAEILEALVSAIWDTQAPHRVIITSRYEFEFSWLRCFYKQPLDGMRGADWRKKCDRLDAFDDKSQVNGELQTKAKTLADGNPRLLEWMDKLLRDATSREAMNRAGVDRLSIEDVSEILSQLEGKKVDLREKVLAKALLDIMDGELREMLQLGLMFDLPVPPAALETIGAKIAKVKQHIERAIALGLLSVGTDDALRVPRILPLPLLEYEEVLYRQAAEVLYRFWWEEAQSATEEQRVEIHRLALLGKAEKIAVEMADKLTSRWNNQSRFREAVKTCQDTLDIVEDYRIFHNLANSEKQLGDVDRALVHYQQALDSCPPEEEQEKAAIIHNLANIYANRGDVEDAIAFYQQSLELEERIGNLQGKAATLHQLANIYANRGEVEDAIAFYQQSLELFEGIGNVQGKAATLHQMAGIYANRGDVEDAIAFYQQSLELEERIGNLQGKAITLAMMGQLLADELGDFDTALNYLQQSLEILQRLKSPDAETVRRIIARVQGMVGI</sequence>
<dbReference type="AlphaFoldDB" id="A0A926VKX8"/>
<dbReference type="InterPro" id="IPR027417">
    <property type="entry name" value="P-loop_NTPase"/>
</dbReference>
<feature type="repeat" description="TPR" evidence="3">
    <location>
        <begin position="458"/>
        <end position="491"/>
    </location>
</feature>
<dbReference type="Pfam" id="PF13191">
    <property type="entry name" value="AAA_16"/>
    <property type="match status" value="1"/>
</dbReference>
<dbReference type="Gene3D" id="1.25.40.10">
    <property type="entry name" value="Tetratricopeptide repeat domain"/>
    <property type="match status" value="2"/>
</dbReference>
<evidence type="ECO:0000256" key="3">
    <source>
        <dbReference type="PROSITE-ProRule" id="PRU00339"/>
    </source>
</evidence>
<proteinExistence type="predicted"/>
<dbReference type="GO" id="GO:0005524">
    <property type="term" value="F:ATP binding"/>
    <property type="evidence" value="ECO:0007669"/>
    <property type="project" value="UniProtKB-KW"/>
</dbReference>
<feature type="repeat" description="TPR" evidence="3">
    <location>
        <begin position="537"/>
        <end position="570"/>
    </location>
</feature>
<reference evidence="5" key="1">
    <citation type="journal article" date="2015" name="ISME J.">
        <title>Draft Genome Sequence of Streptomyces incarnatus NRRL8089, which Produces the Nucleoside Antibiotic Sinefungin.</title>
        <authorList>
            <person name="Oshima K."/>
            <person name="Hattori M."/>
            <person name="Shimizu H."/>
            <person name="Fukuda K."/>
            <person name="Nemoto M."/>
            <person name="Inagaki K."/>
            <person name="Tamura T."/>
        </authorList>
    </citation>
    <scope>NUCLEOTIDE SEQUENCE</scope>
    <source>
        <strain evidence="5">FACHB-1375</strain>
    </source>
</reference>
<keyword evidence="5" id="KW-0067">ATP-binding</keyword>
<dbReference type="PANTHER" id="PTHR45641">
    <property type="entry name" value="TETRATRICOPEPTIDE REPEAT PROTEIN (AFU_ORTHOLOGUE AFUA_6G03870)"/>
    <property type="match status" value="1"/>
</dbReference>
<dbReference type="Gene3D" id="3.40.50.300">
    <property type="entry name" value="P-loop containing nucleotide triphosphate hydrolases"/>
    <property type="match status" value="1"/>
</dbReference>
<evidence type="ECO:0000256" key="2">
    <source>
        <dbReference type="ARBA" id="ARBA00022803"/>
    </source>
</evidence>
<evidence type="ECO:0000313" key="6">
    <source>
        <dbReference type="Proteomes" id="UP000641646"/>
    </source>
</evidence>
<comment type="caution">
    <text evidence="5">The sequence shown here is derived from an EMBL/GenBank/DDBJ whole genome shotgun (WGS) entry which is preliminary data.</text>
</comment>